<proteinExistence type="predicted"/>
<reference evidence="1" key="2">
    <citation type="journal article" date="2015" name="Fish Shellfish Immunol.">
        <title>Early steps in the European eel (Anguilla anguilla)-Vibrio vulnificus interaction in the gills: Role of the RtxA13 toxin.</title>
        <authorList>
            <person name="Callol A."/>
            <person name="Pajuelo D."/>
            <person name="Ebbesson L."/>
            <person name="Teles M."/>
            <person name="MacKenzie S."/>
            <person name="Amaro C."/>
        </authorList>
    </citation>
    <scope>NUCLEOTIDE SEQUENCE</scope>
</reference>
<organism evidence="1">
    <name type="scientific">Anguilla anguilla</name>
    <name type="common">European freshwater eel</name>
    <name type="synonym">Muraena anguilla</name>
    <dbReference type="NCBI Taxonomy" id="7936"/>
    <lineage>
        <taxon>Eukaryota</taxon>
        <taxon>Metazoa</taxon>
        <taxon>Chordata</taxon>
        <taxon>Craniata</taxon>
        <taxon>Vertebrata</taxon>
        <taxon>Euteleostomi</taxon>
        <taxon>Actinopterygii</taxon>
        <taxon>Neopterygii</taxon>
        <taxon>Teleostei</taxon>
        <taxon>Anguilliformes</taxon>
        <taxon>Anguillidae</taxon>
        <taxon>Anguilla</taxon>
    </lineage>
</organism>
<evidence type="ECO:0000313" key="1">
    <source>
        <dbReference type="EMBL" id="JAH63263.1"/>
    </source>
</evidence>
<reference evidence="1" key="1">
    <citation type="submission" date="2014-11" db="EMBL/GenBank/DDBJ databases">
        <authorList>
            <person name="Amaro Gonzalez C."/>
        </authorList>
    </citation>
    <scope>NUCLEOTIDE SEQUENCE</scope>
</reference>
<name>A0A0E9UEB9_ANGAN</name>
<dbReference type="AlphaFoldDB" id="A0A0E9UEB9"/>
<protein>
    <submittedName>
        <fullName evidence="1">Uncharacterized protein</fullName>
    </submittedName>
</protein>
<sequence>MIMRLKCRLSAIILRIFTSIPCDAFRNYSVFIHGPSKIFII</sequence>
<dbReference type="EMBL" id="GBXM01045314">
    <property type="protein sequence ID" value="JAH63263.1"/>
    <property type="molecule type" value="Transcribed_RNA"/>
</dbReference>
<accession>A0A0E9UEB9</accession>